<dbReference type="EMBL" id="LIHL02000006">
    <property type="protein sequence ID" value="KAF5468771.1"/>
    <property type="molecule type" value="Genomic_DNA"/>
</dbReference>
<dbReference type="PANTHER" id="PTHR32009">
    <property type="entry name" value="TMV RESISTANCE PROTEIN N-LIKE"/>
    <property type="match status" value="1"/>
</dbReference>
<dbReference type="FunFam" id="3.40.50.10140:FF:000007">
    <property type="entry name" value="Disease resistance protein (TIR-NBS-LRR class)"/>
    <property type="match status" value="1"/>
</dbReference>
<dbReference type="Gramene" id="Jr06_11750_p2">
    <property type="protein sequence ID" value="cds.Jr06_11750_p2"/>
    <property type="gene ID" value="Jr06_11750"/>
</dbReference>
<comment type="caution">
    <text evidence="3">The sequence shown here is derived from an EMBL/GenBank/DDBJ whole genome shotgun (WGS) entry which is preliminary data.</text>
</comment>
<dbReference type="Gramene" id="Jr06_11760_p2">
    <property type="protein sequence ID" value="cds.Jr06_11760_p2"/>
    <property type="gene ID" value="Jr06_11760"/>
</dbReference>
<dbReference type="InterPro" id="IPR000157">
    <property type="entry name" value="TIR_dom"/>
</dbReference>
<dbReference type="EMBL" id="LIHL02000006">
    <property type="protein sequence ID" value="KAF5468770.1"/>
    <property type="molecule type" value="Genomic_DNA"/>
</dbReference>
<dbReference type="EMBL" id="LIHL02000006">
    <property type="protein sequence ID" value="KAF5468772.1"/>
    <property type="molecule type" value="Genomic_DNA"/>
</dbReference>
<evidence type="ECO:0000259" key="2">
    <source>
        <dbReference type="PROSITE" id="PS50104"/>
    </source>
</evidence>
<evidence type="ECO:0000256" key="1">
    <source>
        <dbReference type="ARBA" id="ARBA00023027"/>
    </source>
</evidence>
<organism evidence="3 5">
    <name type="scientific">Juglans regia</name>
    <name type="common">English walnut</name>
    <dbReference type="NCBI Taxonomy" id="51240"/>
    <lineage>
        <taxon>Eukaryota</taxon>
        <taxon>Viridiplantae</taxon>
        <taxon>Streptophyta</taxon>
        <taxon>Embryophyta</taxon>
        <taxon>Tracheophyta</taxon>
        <taxon>Spermatophyta</taxon>
        <taxon>Magnoliopsida</taxon>
        <taxon>eudicotyledons</taxon>
        <taxon>Gunneridae</taxon>
        <taxon>Pentapetalae</taxon>
        <taxon>rosids</taxon>
        <taxon>fabids</taxon>
        <taxon>Fagales</taxon>
        <taxon>Juglandaceae</taxon>
        <taxon>Juglans</taxon>
    </lineage>
</organism>
<feature type="domain" description="TIR" evidence="2">
    <location>
        <begin position="19"/>
        <end position="140"/>
    </location>
</feature>
<name>A0A834CXN7_JUGRE</name>
<reference evidence="3" key="2">
    <citation type="submission" date="2020-03" db="EMBL/GenBank/DDBJ databases">
        <title>Walnut 2.0.</title>
        <authorList>
            <person name="Marrano A."/>
            <person name="Britton M."/>
            <person name="Zimin A.V."/>
            <person name="Zaini P.A."/>
            <person name="Workman R."/>
            <person name="Puiu D."/>
            <person name="Bianco L."/>
            <person name="Allen B.J."/>
            <person name="Troggio M."/>
            <person name="Leslie C.A."/>
            <person name="Timp W."/>
            <person name="Dendekar A."/>
            <person name="Salzberg S.L."/>
            <person name="Neale D.B."/>
        </authorList>
    </citation>
    <scope>NUCLEOTIDE SEQUENCE</scope>
    <source>
        <tissue evidence="3">Leaves</tissue>
    </source>
</reference>
<sequence length="140" mass="16022">MVLSTISSSSSFSLDTSPWRYDVFLSFRGEDTRNTFTAHLHLALNRKGILTYLDEEKLRRGDEISPALLQAIEDSRIFVIVLSKNYASSTWCLDELLKILDQSKKSKQQRVLPVFYHVDPSDVRNQKESFGEALAKHAEN</sequence>
<dbReference type="Gramene" id="Jr06_11740_p2">
    <property type="protein sequence ID" value="cds.Jr06_11740_p2"/>
    <property type="gene ID" value="Jr06_11740"/>
</dbReference>
<keyword evidence="1" id="KW-0520">NAD</keyword>
<accession>A0A834CXN7</accession>
<reference evidence="3" key="1">
    <citation type="submission" date="2015-10" db="EMBL/GenBank/DDBJ databases">
        <authorList>
            <person name="Martinez-Garcia P.J."/>
            <person name="Crepeau M.W."/>
            <person name="Puiu D."/>
            <person name="Gonzalez-Ibeas D."/>
            <person name="Whalen J."/>
            <person name="Stevens K."/>
            <person name="Paul R."/>
            <person name="Butterfield T."/>
            <person name="Britton M."/>
            <person name="Reagan R."/>
            <person name="Chakraborty S."/>
            <person name="Walawage S.L."/>
            <person name="Vasquez-Gross H.A."/>
            <person name="Cardeno C."/>
            <person name="Famula R."/>
            <person name="Pratt K."/>
            <person name="Kuruganti S."/>
            <person name="Aradhya M.K."/>
            <person name="Leslie C.A."/>
            <person name="Dandekar A.M."/>
            <person name="Salzberg S.L."/>
            <person name="Wegrzyn J.L."/>
            <person name="Langley C.H."/>
            <person name="Neale D.B."/>
        </authorList>
    </citation>
    <scope>NUCLEOTIDE SEQUENCE</scope>
    <source>
        <tissue evidence="3">Leaves</tissue>
    </source>
</reference>
<dbReference type="Pfam" id="PF01582">
    <property type="entry name" value="TIR"/>
    <property type="match status" value="1"/>
</dbReference>
<dbReference type="PANTHER" id="PTHR32009:SF146">
    <property type="entry name" value="TIR DOMAIN-CONTAINING PROTEIN"/>
    <property type="match status" value="1"/>
</dbReference>
<dbReference type="PROSITE" id="PS50104">
    <property type="entry name" value="TIR"/>
    <property type="match status" value="1"/>
</dbReference>
<proteinExistence type="predicted"/>
<evidence type="ECO:0000313" key="5">
    <source>
        <dbReference type="Proteomes" id="UP000619265"/>
    </source>
</evidence>
<dbReference type="Proteomes" id="UP000619265">
    <property type="component" value="Unassembled WGS sequence"/>
</dbReference>
<dbReference type="SUPFAM" id="SSF52200">
    <property type="entry name" value="Toll/Interleukin receptor TIR domain"/>
    <property type="match status" value="1"/>
</dbReference>
<dbReference type="GO" id="GO:0007165">
    <property type="term" value="P:signal transduction"/>
    <property type="evidence" value="ECO:0007669"/>
    <property type="project" value="InterPro"/>
</dbReference>
<gene>
    <name evidence="3" type="ORF">F2P56_012896</name>
    <name evidence="4" type="ORF">F2P56_012897</name>
</gene>
<dbReference type="SMART" id="SM00255">
    <property type="entry name" value="TIR"/>
    <property type="match status" value="1"/>
</dbReference>
<protein>
    <recommendedName>
        <fullName evidence="2">TIR domain-containing protein</fullName>
    </recommendedName>
</protein>
<dbReference type="Gene3D" id="3.40.50.10140">
    <property type="entry name" value="Toll/interleukin-1 receptor homology (TIR) domain"/>
    <property type="match status" value="1"/>
</dbReference>
<dbReference type="AlphaFoldDB" id="A0A834CXN7"/>
<evidence type="ECO:0000313" key="4">
    <source>
        <dbReference type="EMBL" id="KAF5468772.1"/>
    </source>
</evidence>
<dbReference type="InterPro" id="IPR035897">
    <property type="entry name" value="Toll_tir_struct_dom_sf"/>
</dbReference>
<evidence type="ECO:0000313" key="3">
    <source>
        <dbReference type="EMBL" id="KAF5468770.1"/>
    </source>
</evidence>